<feature type="domain" description="Potassium channel" evidence="2">
    <location>
        <begin position="167"/>
        <end position="220"/>
    </location>
</feature>
<feature type="transmembrane region" description="Helical" evidence="1">
    <location>
        <begin position="102"/>
        <end position="121"/>
    </location>
</feature>
<evidence type="ECO:0000313" key="5">
    <source>
        <dbReference type="Proteomes" id="UP000321776"/>
    </source>
</evidence>
<dbReference type="SUPFAM" id="SSF81324">
    <property type="entry name" value="Voltage-gated potassium channels"/>
    <property type="match status" value="1"/>
</dbReference>
<feature type="transmembrane region" description="Helical" evidence="1">
    <location>
        <begin position="133"/>
        <end position="153"/>
    </location>
</feature>
<feature type="transmembrane region" description="Helical" evidence="1">
    <location>
        <begin position="173"/>
        <end position="193"/>
    </location>
</feature>
<keyword evidence="1" id="KW-1133">Transmembrane helix</keyword>
<comment type="caution">
    <text evidence="4">The sequence shown here is derived from an EMBL/GenBank/DDBJ whole genome shotgun (WGS) entry which is preliminary data.</text>
</comment>
<feature type="transmembrane region" description="Helical" evidence="1">
    <location>
        <begin position="20"/>
        <end position="37"/>
    </location>
</feature>
<dbReference type="EMBL" id="JAZHGA010000051">
    <property type="protein sequence ID" value="MEM5345679.1"/>
    <property type="molecule type" value="Genomic_DNA"/>
</dbReference>
<evidence type="ECO:0000313" key="4">
    <source>
        <dbReference type="EMBL" id="TXC80694.1"/>
    </source>
</evidence>
<keyword evidence="4" id="KW-0407">Ion channel</keyword>
<keyword evidence="6" id="KW-1185">Reference proteome</keyword>
<dbReference type="EMBL" id="VOQS01000005">
    <property type="protein sequence ID" value="TXC80694.1"/>
    <property type="molecule type" value="Genomic_DNA"/>
</dbReference>
<proteinExistence type="predicted"/>
<evidence type="ECO:0000313" key="3">
    <source>
        <dbReference type="EMBL" id="MEM5345679.1"/>
    </source>
</evidence>
<dbReference type="InterPro" id="IPR013099">
    <property type="entry name" value="K_chnl_dom"/>
</dbReference>
<keyword evidence="4" id="KW-0406">Ion transport</keyword>
<keyword evidence="4" id="KW-0813">Transport</keyword>
<accession>A0A5C6V787</accession>
<reference evidence="3 6" key="3">
    <citation type="submission" date="2024-01" db="EMBL/GenBank/DDBJ databases">
        <title>The diversity of rhizobia nodulating Mimosa spp. in eleven states of Brazil covering several biomes is determined by host plant, location, and edaphic factors.</title>
        <authorList>
            <person name="Rouws L."/>
            <person name="Barauna A."/>
            <person name="Beukes C."/>
            <person name="De Faria S.M."/>
            <person name="Gross E."/>
            <person name="Dos Reis Junior F.B."/>
            <person name="Simon M."/>
            <person name="Maluk M."/>
            <person name="Odee D.W."/>
            <person name="Kenicer G."/>
            <person name="Young J.P.W."/>
            <person name="Reis V.M."/>
            <person name="Zilli J."/>
            <person name="James E.K."/>
        </authorList>
    </citation>
    <scope>NUCLEOTIDE SEQUENCE [LARGE SCALE GENOMIC DNA]</scope>
    <source>
        <strain evidence="3 6">JPY530</strain>
    </source>
</reference>
<name>A0A5C6V787_9BURK</name>
<reference evidence="4" key="2">
    <citation type="submission" date="2019-08" db="EMBL/GenBank/DDBJ databases">
        <authorList>
            <person name="Im W.-T."/>
        </authorList>
    </citation>
    <scope>NUCLEOTIDE SEQUENCE</scope>
    <source>
        <strain evidence="4">NF 2-5-3</strain>
    </source>
</reference>
<keyword evidence="1" id="KW-0812">Transmembrane</keyword>
<gene>
    <name evidence="4" type="ORF">FRZ40_41355</name>
    <name evidence="3" type="ORF">V4C56_39405</name>
</gene>
<keyword evidence="1" id="KW-0472">Membrane</keyword>
<protein>
    <submittedName>
        <fullName evidence="3 4">Potassium channel family protein</fullName>
    </submittedName>
</protein>
<dbReference type="Proteomes" id="UP000321776">
    <property type="component" value="Unassembled WGS sequence"/>
</dbReference>
<dbReference type="Proteomes" id="UP001481677">
    <property type="component" value="Unassembled WGS sequence"/>
</dbReference>
<evidence type="ECO:0000313" key="6">
    <source>
        <dbReference type="Proteomes" id="UP001481677"/>
    </source>
</evidence>
<evidence type="ECO:0000259" key="2">
    <source>
        <dbReference type="Pfam" id="PF07885"/>
    </source>
</evidence>
<feature type="transmembrane region" description="Helical" evidence="1">
    <location>
        <begin position="70"/>
        <end position="90"/>
    </location>
</feature>
<organism evidence="4 5">
    <name type="scientific">Paraburkholderia azotifigens</name>
    <dbReference type="NCBI Taxonomy" id="2057004"/>
    <lineage>
        <taxon>Bacteria</taxon>
        <taxon>Pseudomonadati</taxon>
        <taxon>Pseudomonadota</taxon>
        <taxon>Betaproteobacteria</taxon>
        <taxon>Burkholderiales</taxon>
        <taxon>Burkholderiaceae</taxon>
        <taxon>Paraburkholderia</taxon>
    </lineage>
</organism>
<dbReference type="GO" id="GO:0034220">
    <property type="term" value="P:monoatomic ion transmembrane transport"/>
    <property type="evidence" value="ECO:0007669"/>
    <property type="project" value="UniProtKB-KW"/>
</dbReference>
<dbReference type="AlphaFoldDB" id="A0A5C6V787"/>
<evidence type="ECO:0000256" key="1">
    <source>
        <dbReference type="SAM" id="Phobius"/>
    </source>
</evidence>
<reference evidence="4 5" key="1">
    <citation type="journal article" date="2018" name="Int. J. Syst. Evol. Microbiol.">
        <title>Paraburkholderia azotifigens sp. nov., a nitrogen-fixing bacterium isolated from paddy soil.</title>
        <authorList>
            <person name="Choi G.M."/>
            <person name="Im W.T."/>
        </authorList>
    </citation>
    <scope>NUCLEOTIDE SEQUENCE [LARGE SCALE GENOMIC DNA]</scope>
    <source>
        <strain evidence="4 5">NF 2-5-3</strain>
    </source>
</reference>
<feature type="transmembrane region" description="Helical" evidence="1">
    <location>
        <begin position="43"/>
        <end position="63"/>
    </location>
</feature>
<dbReference type="RefSeq" id="WP_147238140.1">
    <property type="nucleotide sequence ID" value="NZ_JAZHFZ010000054.1"/>
</dbReference>
<sequence>MSYVQHLAASISPLRKASMVALLVFLVVSVFGVPFFTELDSQAGRIVQDVLFSLILLTGAVTAAERPGAFPLIALGALVAIAVRCASWLFPPDYTLAVRVETALAAVALISVTLGMTVFGPGKVTFDRIDGAVALYVLMGMIWAYAYQLASILVPNAFSGATLDPNRENPSTWIYFSFVTLTTAGYGDIVPVARQARSLANLEGLVGQLYPAIVLARLVSLHLAGGSSGTNKS</sequence>
<dbReference type="Pfam" id="PF07885">
    <property type="entry name" value="Ion_trans_2"/>
    <property type="match status" value="1"/>
</dbReference>
<dbReference type="Gene3D" id="1.10.287.70">
    <property type="match status" value="1"/>
</dbReference>